<evidence type="ECO:0000313" key="3">
    <source>
        <dbReference type="Proteomes" id="UP000695562"/>
    </source>
</evidence>
<dbReference type="Proteomes" id="UP000695562">
    <property type="component" value="Unassembled WGS sequence"/>
</dbReference>
<sequence length="803" mass="89395">MTSNNVINNHHGNGGQMNQPDMPTEALRQASQLIFDMDDWIKSELNMLEKFYLTDYQDVPFERAINKAKRKFEKRRGPTLIKPLNKRKNKMVVGNMEYDPITQIWKGNDNELVGFPNTPALITNLGKAEEKVVGNMKWDPNQKEWRGNESDLSKFRFLKPALITQLNSNLNPRVENGMVYDPVTMKWRGNEDVLDVFETMDDQNNDNTFTVGKEFNLSSSLIQEFSLSQYQHTKSLNGWFPNDRDLGDRDFLYSIRSMSIMQLVKSAHHTNGPSSGTSINGTASTIQPLNGPGIIPLNLNKKKPIVDETNDWDDVDFQEEKPALKLNLKVHLDQDDEMGMSDSENWDKEMGFTSEDDTLSSNNNDNGVMSSSSQPQTPRKVEEWSDFGDTSGSLSGKITQLSKFREAISNVNSNGKISSEEDDDLDWSGLEKNMKKGGSLKFPSANMSNIRNLHSIEKSFKRGGTLNNIPPIPNSVGGGGSSVGGGSTNNTPLSSSSSNIPNLNNNSNSNNNNNSTSMVGENYDDTFTVPKGAPLKIVHKPHSDNFDQFDEPCEETIRFFENDKDVVEEDWPDVQIPIDLGHKNSQESRKSPPIRNQVVEDYSDELDIPSVTEPLKLKKHLLIANPFGDDQDDETWDDVPFPADFRPSTPIQSLTTSTSKLAKPTTINTNPSSSSATSTKPTTTTTTTTTSNINNLHTKPQPSTFSTPIKDTSKSTSTTATTSNTVKSTPKINNIKPGDILSTPMSMSKLNTSTSTTAHLSPFTPLVPKSLDEILKTPDNDELMFDDDDDDDFFHSTPFKSRK</sequence>
<feature type="compositionally biased region" description="Polar residues" evidence="1">
    <location>
        <begin position="359"/>
        <end position="377"/>
    </location>
</feature>
<dbReference type="PANTHER" id="PTHR35140">
    <property type="entry name" value="MITOTIC CHECK POINT PROTEIN BFA1"/>
    <property type="match status" value="1"/>
</dbReference>
<protein>
    <submittedName>
        <fullName evidence="2">Uncharacterized protein</fullName>
    </submittedName>
</protein>
<feature type="region of interest" description="Disordered" evidence="1">
    <location>
        <begin position="336"/>
        <end position="395"/>
    </location>
</feature>
<dbReference type="InterPro" id="IPR034586">
    <property type="entry name" value="Bfa1/Byr4"/>
</dbReference>
<dbReference type="PANTHER" id="PTHR35140:SF1">
    <property type="entry name" value="MITOTIC CHECK POINT PROTEIN BFA1"/>
    <property type="match status" value="1"/>
</dbReference>
<feature type="region of interest" description="Disordered" evidence="1">
    <location>
        <begin position="628"/>
        <end position="765"/>
    </location>
</feature>
<feature type="compositionally biased region" description="Low complexity" evidence="1">
    <location>
        <begin position="706"/>
        <end position="729"/>
    </location>
</feature>
<feature type="compositionally biased region" description="Low complexity" evidence="1">
    <location>
        <begin position="663"/>
        <end position="695"/>
    </location>
</feature>
<reference evidence="2" key="1">
    <citation type="submission" date="2020-01" db="EMBL/GenBank/DDBJ databases">
        <title>Development of genomics and gene disruption for Polysphondylium violaceum indicates a role for the polyketide synthase stlB in stalk morphogenesis.</title>
        <authorList>
            <person name="Narita B."/>
            <person name="Kawabe Y."/>
            <person name="Kin K."/>
            <person name="Saito T."/>
            <person name="Gibbs R."/>
            <person name="Kuspa A."/>
            <person name="Muzny D."/>
            <person name="Queller D."/>
            <person name="Richards S."/>
            <person name="Strassman J."/>
            <person name="Sucgang R."/>
            <person name="Worley K."/>
            <person name="Schaap P."/>
        </authorList>
    </citation>
    <scope>NUCLEOTIDE SEQUENCE</scope>
    <source>
        <strain evidence="2">QSvi11</strain>
    </source>
</reference>
<feature type="compositionally biased region" description="Polar residues" evidence="1">
    <location>
        <begin position="649"/>
        <end position="660"/>
    </location>
</feature>
<feature type="region of interest" description="Disordered" evidence="1">
    <location>
        <begin position="462"/>
        <end position="521"/>
    </location>
</feature>
<organism evidence="2 3">
    <name type="scientific">Polysphondylium violaceum</name>
    <dbReference type="NCBI Taxonomy" id="133409"/>
    <lineage>
        <taxon>Eukaryota</taxon>
        <taxon>Amoebozoa</taxon>
        <taxon>Evosea</taxon>
        <taxon>Eumycetozoa</taxon>
        <taxon>Dictyostelia</taxon>
        <taxon>Dictyosteliales</taxon>
        <taxon>Dictyosteliaceae</taxon>
        <taxon>Polysphondylium</taxon>
    </lineage>
</organism>
<dbReference type="GO" id="GO:0005096">
    <property type="term" value="F:GTPase activator activity"/>
    <property type="evidence" value="ECO:0007669"/>
    <property type="project" value="InterPro"/>
</dbReference>
<dbReference type="EMBL" id="AJWJ01000019">
    <property type="protein sequence ID" value="KAF2077779.1"/>
    <property type="molecule type" value="Genomic_DNA"/>
</dbReference>
<evidence type="ECO:0000313" key="2">
    <source>
        <dbReference type="EMBL" id="KAF2077779.1"/>
    </source>
</evidence>
<dbReference type="GO" id="GO:0001100">
    <property type="term" value="P:negative regulation of exit from mitosis"/>
    <property type="evidence" value="ECO:0007669"/>
    <property type="project" value="InterPro"/>
</dbReference>
<dbReference type="AlphaFoldDB" id="A0A8J4Q2R6"/>
<feature type="compositionally biased region" description="Polar residues" evidence="1">
    <location>
        <begin position="696"/>
        <end position="705"/>
    </location>
</feature>
<proteinExistence type="predicted"/>
<accession>A0A8J4Q2R6</accession>
<evidence type="ECO:0000256" key="1">
    <source>
        <dbReference type="SAM" id="MobiDB-lite"/>
    </source>
</evidence>
<feature type="region of interest" description="Disordered" evidence="1">
    <location>
        <begin position="1"/>
        <end position="22"/>
    </location>
</feature>
<feature type="compositionally biased region" description="Polar residues" evidence="1">
    <location>
        <begin position="743"/>
        <end position="759"/>
    </location>
</feature>
<comment type="caution">
    <text evidence="2">The sequence shown here is derived from an EMBL/GenBank/DDBJ whole genome shotgun (WGS) entry which is preliminary data.</text>
</comment>
<keyword evidence="3" id="KW-1185">Reference proteome</keyword>
<gene>
    <name evidence="2" type="ORF">CYY_000900</name>
</gene>
<dbReference type="OrthoDB" id="19159at2759"/>
<name>A0A8J4Q2R6_9MYCE</name>
<feature type="compositionally biased region" description="Low complexity" evidence="1">
    <location>
        <begin position="488"/>
        <end position="517"/>
    </location>
</feature>
<feature type="compositionally biased region" description="Gly residues" evidence="1">
    <location>
        <begin position="476"/>
        <end position="487"/>
    </location>
</feature>